<evidence type="ECO:0000313" key="5">
    <source>
        <dbReference type="Proteomes" id="UP000631034"/>
    </source>
</evidence>
<dbReference type="PANTHER" id="PTHR30163">
    <property type="entry name" value="MEMBRANE-BOUND LYTIC MUREIN TRANSGLYCOSYLASE B"/>
    <property type="match status" value="1"/>
</dbReference>
<evidence type="ECO:0000313" key="4">
    <source>
        <dbReference type="EMBL" id="MBE1237662.1"/>
    </source>
</evidence>
<dbReference type="InterPro" id="IPR043426">
    <property type="entry name" value="MltB-like"/>
</dbReference>
<evidence type="ECO:0000256" key="1">
    <source>
        <dbReference type="SAM" id="SignalP"/>
    </source>
</evidence>
<dbReference type="GO" id="GO:0009253">
    <property type="term" value="P:peptidoglycan catabolic process"/>
    <property type="evidence" value="ECO:0007669"/>
    <property type="project" value="TreeGrafter"/>
</dbReference>
<organism evidence="4 5">
    <name type="scientific">Phaeovibrio sulfidiphilus</name>
    <dbReference type="NCBI Taxonomy" id="1220600"/>
    <lineage>
        <taxon>Bacteria</taxon>
        <taxon>Pseudomonadati</taxon>
        <taxon>Pseudomonadota</taxon>
        <taxon>Alphaproteobacteria</taxon>
        <taxon>Rhodospirillales</taxon>
        <taxon>Rhodospirillaceae</taxon>
        <taxon>Phaeovibrio</taxon>
    </lineage>
</organism>
<name>A0A8J6YXU5_9PROT</name>
<dbReference type="InterPro" id="IPR023346">
    <property type="entry name" value="Lysozyme-like_dom_sf"/>
</dbReference>
<dbReference type="PANTHER" id="PTHR30163:SF8">
    <property type="entry name" value="LYTIC MUREIN TRANSGLYCOSYLASE"/>
    <property type="match status" value="1"/>
</dbReference>
<dbReference type="RefSeq" id="WP_192534668.1">
    <property type="nucleotide sequence ID" value="NZ_JACZHT010000006.1"/>
</dbReference>
<dbReference type="AlphaFoldDB" id="A0A8J6YXU5"/>
<dbReference type="InterPro" id="IPR036366">
    <property type="entry name" value="PGBDSf"/>
</dbReference>
<dbReference type="SUPFAM" id="SSF53955">
    <property type="entry name" value="Lysozyme-like"/>
    <property type="match status" value="1"/>
</dbReference>
<dbReference type="Gene3D" id="1.10.101.10">
    <property type="entry name" value="PGBD-like superfamily/PGBD"/>
    <property type="match status" value="1"/>
</dbReference>
<dbReference type="Pfam" id="PF13406">
    <property type="entry name" value="SLT_2"/>
    <property type="match status" value="1"/>
</dbReference>
<dbReference type="InterPro" id="IPR031304">
    <property type="entry name" value="SLT_2"/>
</dbReference>
<keyword evidence="5" id="KW-1185">Reference proteome</keyword>
<dbReference type="NCBIfam" id="TIGR02283">
    <property type="entry name" value="MltB_2"/>
    <property type="match status" value="1"/>
</dbReference>
<feature type="signal peptide" evidence="1">
    <location>
        <begin position="1"/>
        <end position="24"/>
    </location>
</feature>
<dbReference type="FunFam" id="1.10.8.350:FF:000001">
    <property type="entry name" value="Lytic murein transglycosylase B"/>
    <property type="match status" value="1"/>
</dbReference>
<accession>A0A8J6YXU5</accession>
<dbReference type="Proteomes" id="UP000631034">
    <property type="component" value="Unassembled WGS sequence"/>
</dbReference>
<dbReference type="InterPro" id="IPR011970">
    <property type="entry name" value="MltB_2"/>
</dbReference>
<feature type="domain" description="Peptidoglycan binding-like" evidence="2">
    <location>
        <begin position="364"/>
        <end position="417"/>
    </location>
</feature>
<comment type="caution">
    <text evidence="4">The sequence shown here is derived from an EMBL/GenBank/DDBJ whole genome shotgun (WGS) entry which is preliminary data.</text>
</comment>
<dbReference type="GO" id="GO:0008933">
    <property type="term" value="F:peptidoglycan lytic transglycosylase activity"/>
    <property type="evidence" value="ECO:0007669"/>
    <property type="project" value="TreeGrafter"/>
</dbReference>
<dbReference type="InterPro" id="IPR036365">
    <property type="entry name" value="PGBD-like_sf"/>
</dbReference>
<keyword evidence="1" id="KW-0732">Signal</keyword>
<dbReference type="InterPro" id="IPR002477">
    <property type="entry name" value="Peptidoglycan-bd-like"/>
</dbReference>
<dbReference type="Pfam" id="PF01471">
    <property type="entry name" value="PG_binding_1"/>
    <property type="match status" value="1"/>
</dbReference>
<dbReference type="EMBL" id="JACZHT010000006">
    <property type="protein sequence ID" value="MBE1237662.1"/>
    <property type="molecule type" value="Genomic_DNA"/>
</dbReference>
<evidence type="ECO:0000259" key="2">
    <source>
        <dbReference type="Pfam" id="PF01471"/>
    </source>
</evidence>
<dbReference type="CDD" id="cd13399">
    <property type="entry name" value="Slt35-like"/>
    <property type="match status" value="1"/>
</dbReference>
<dbReference type="Gene3D" id="1.10.530.10">
    <property type="match status" value="1"/>
</dbReference>
<reference evidence="4" key="1">
    <citation type="submission" date="2020-10" db="EMBL/GenBank/DDBJ databases">
        <title>Genome sequence of the unusual species of purple photosynthetic bacteria, Phaeovibrio sulfidiphilus DSM 23193, type strain.</title>
        <authorList>
            <person name="Kyndt J.A."/>
            <person name="Meyer T.E."/>
        </authorList>
    </citation>
    <scope>NUCLEOTIDE SEQUENCE</scope>
    <source>
        <strain evidence="4">DSM 23193</strain>
    </source>
</reference>
<dbReference type="SUPFAM" id="SSF47090">
    <property type="entry name" value="PGBD-like"/>
    <property type="match status" value="1"/>
</dbReference>
<protein>
    <submittedName>
        <fullName evidence="4">Lytic murein transglycosylase</fullName>
    </submittedName>
</protein>
<evidence type="ECO:0000259" key="3">
    <source>
        <dbReference type="Pfam" id="PF13406"/>
    </source>
</evidence>
<gene>
    <name evidence="4" type="ORF">IHV25_08375</name>
</gene>
<sequence>MLRPGFLVPSILVASALLVFPACSQSPRANTGAPLGAEPNIAGSEQGFRTWLRAVKAEALQAGISPATVETVLARAEYLPSSVEKDTRQPEFSRTTGDYFRLIVPESRVVKALEKISEHQSLLNRLQREYGVPAGILVALWGLESNFGENIGSTPIIDTLATLAYDGRRGAFFKSQLFDALRILDGGHVQASNMIGSWAGAMGQTQFMPSTFLAYAVDGDGDGWLDPWNSVSDALASGANYLGALGWNRSLPWGREVVLPPSFDYSRTDLGGRATVAEWSALGVRLASGGAIPENPSTPAAILVPSGYRGPAFLVYENFDILLKWNRSINYALAAGYLSDRVSGVSTALHQPFPDTDRSLRLTEIMEIQELLNARGFDAGQPDGLIGARTRLAIRHYQASRGLVADGYPDESLLLALRVR</sequence>
<dbReference type="Gene3D" id="1.10.8.350">
    <property type="entry name" value="Bacterial muramidase"/>
    <property type="match status" value="1"/>
</dbReference>
<feature type="domain" description="Transglycosylase SLT" evidence="3">
    <location>
        <begin position="48"/>
        <end position="340"/>
    </location>
</feature>
<feature type="chain" id="PRO_5035286136" evidence="1">
    <location>
        <begin position="25"/>
        <end position="420"/>
    </location>
</feature>
<proteinExistence type="predicted"/>